<evidence type="ECO:0000313" key="6">
    <source>
        <dbReference type="Proteomes" id="UP000501753"/>
    </source>
</evidence>
<evidence type="ECO:0000256" key="2">
    <source>
        <dbReference type="SAM" id="Phobius"/>
    </source>
</evidence>
<keyword evidence="2" id="KW-1133">Transmembrane helix</keyword>
<proteinExistence type="predicted"/>
<reference evidence="4 6" key="1">
    <citation type="submission" date="2018-04" db="EMBL/GenBank/DDBJ databases">
        <title>Complete genome sequences of Streptomyces griseoviridis K61 and characterization of antagonistic properties of biological control agents.</title>
        <authorList>
            <person name="Mariita R.M."/>
            <person name="Sello J.K."/>
        </authorList>
    </citation>
    <scope>NUCLEOTIDE SEQUENCE [LARGE SCALE GENOMIC DNA]</scope>
    <source>
        <strain evidence="4 6">K61</strain>
    </source>
</reference>
<evidence type="ECO:0000313" key="3">
    <source>
        <dbReference type="EMBL" id="AZS84601.1"/>
    </source>
</evidence>
<feature type="compositionally biased region" description="Low complexity" evidence="1">
    <location>
        <begin position="92"/>
        <end position="119"/>
    </location>
</feature>
<keyword evidence="2" id="KW-0472">Membrane</keyword>
<keyword evidence="6" id="KW-1185">Reference proteome</keyword>
<dbReference type="Proteomes" id="UP000271291">
    <property type="component" value="Chromosome"/>
</dbReference>
<evidence type="ECO:0000313" key="4">
    <source>
        <dbReference type="EMBL" id="QCN88543.1"/>
    </source>
</evidence>
<evidence type="ECO:0008006" key="7">
    <source>
        <dbReference type="Google" id="ProtNLM"/>
    </source>
</evidence>
<accession>A0A3Q9KRU6</accession>
<gene>
    <name evidence="4" type="ORF">DDJ31_29195</name>
    <name evidence="3" type="ORF">ELQ87_10115</name>
</gene>
<name>A0A3Q9KRU6_STRGD</name>
<organism evidence="3 5">
    <name type="scientific">Streptomyces griseoviridis</name>
    <dbReference type="NCBI Taxonomy" id="45398"/>
    <lineage>
        <taxon>Bacteria</taxon>
        <taxon>Bacillati</taxon>
        <taxon>Actinomycetota</taxon>
        <taxon>Actinomycetes</taxon>
        <taxon>Kitasatosporales</taxon>
        <taxon>Streptomycetaceae</taxon>
        <taxon>Streptomyces</taxon>
    </lineage>
</organism>
<feature type="compositionally biased region" description="Low complexity" evidence="1">
    <location>
        <begin position="174"/>
        <end position="187"/>
    </location>
</feature>
<keyword evidence="2" id="KW-0812">Transmembrane</keyword>
<dbReference type="EMBL" id="CP029078">
    <property type="protein sequence ID" value="QCN88543.1"/>
    <property type="molecule type" value="Genomic_DNA"/>
</dbReference>
<feature type="transmembrane region" description="Helical" evidence="2">
    <location>
        <begin position="44"/>
        <end position="62"/>
    </location>
</feature>
<dbReference type="KEGG" id="sgd:ELQ87_10115"/>
<dbReference type="Proteomes" id="UP000501753">
    <property type="component" value="Chromosome"/>
</dbReference>
<feature type="region of interest" description="Disordered" evidence="1">
    <location>
        <begin position="69"/>
        <end position="187"/>
    </location>
</feature>
<sequence length="187" mass="18379">MDHFERQLAQLMRTTEERVSFDSGQRARLRAGVKARRRMRAARLGVGTLLAVGGLGLGLFLLPAGHDRVEPSAPGPGQVTGPSSVQDPTPGPTVGTGPSPGTSPSQPPSTTGVTDLPPTSASPPPTGSATSSAPSSATSSPSGTSAPTETGRSSPDATSSSSYGTGTGTGTGTGEITTPPSGTVSAG</sequence>
<dbReference type="EMBL" id="CP034687">
    <property type="protein sequence ID" value="AZS84601.1"/>
    <property type="molecule type" value="Genomic_DNA"/>
</dbReference>
<dbReference type="OrthoDB" id="4333605at2"/>
<dbReference type="RefSeq" id="WP_127177501.1">
    <property type="nucleotide sequence ID" value="NZ_CP029078.1"/>
</dbReference>
<dbReference type="AlphaFoldDB" id="A0A3Q9KRU6"/>
<evidence type="ECO:0000313" key="5">
    <source>
        <dbReference type="Proteomes" id="UP000271291"/>
    </source>
</evidence>
<protein>
    <recommendedName>
        <fullName evidence="7">Cellulase</fullName>
    </recommendedName>
</protein>
<feature type="compositionally biased region" description="Low complexity" evidence="1">
    <location>
        <begin position="127"/>
        <end position="148"/>
    </location>
</feature>
<evidence type="ECO:0000256" key="1">
    <source>
        <dbReference type="SAM" id="MobiDB-lite"/>
    </source>
</evidence>
<reference evidence="3 5" key="2">
    <citation type="submission" date="2018-12" db="EMBL/GenBank/DDBJ databases">
        <title>Streptomyces griseoviridis F1-27 complete genome.</title>
        <authorList>
            <person name="Mariita R.M."/>
            <person name="Sello J.K."/>
        </authorList>
    </citation>
    <scope>NUCLEOTIDE SEQUENCE [LARGE SCALE GENOMIC DNA]</scope>
    <source>
        <strain evidence="3 5">F1-27</strain>
    </source>
</reference>